<dbReference type="PROSITE" id="PS50279">
    <property type="entry name" value="BPTI_KUNITZ_2"/>
    <property type="match status" value="1"/>
</dbReference>
<dbReference type="Gene3D" id="4.10.410.10">
    <property type="entry name" value="Pancreatic trypsin inhibitor Kunitz domain"/>
    <property type="match status" value="1"/>
</dbReference>
<dbReference type="Pfam" id="PF00014">
    <property type="entry name" value="Kunitz_BPTI"/>
    <property type="match status" value="1"/>
</dbReference>
<protein>
    <submittedName>
        <fullName evidence="6">BPTI/Kunitz inhibitor domain-containing protein</fullName>
    </submittedName>
</protein>
<dbReference type="PRINTS" id="PR00759">
    <property type="entry name" value="BASICPTASE"/>
</dbReference>
<feature type="domain" description="BPTI/Kunitz inhibitor" evidence="3">
    <location>
        <begin position="23"/>
        <end position="68"/>
    </location>
</feature>
<evidence type="ECO:0000313" key="4">
    <source>
        <dbReference type="EMBL" id="VDP83532.1"/>
    </source>
</evidence>
<evidence type="ECO:0000313" key="6">
    <source>
        <dbReference type="WBParaSite" id="ECPE_0000846901-mRNA-1"/>
    </source>
</evidence>
<dbReference type="InterPro" id="IPR050098">
    <property type="entry name" value="TFPI/VKTCI-like"/>
</dbReference>
<evidence type="ECO:0000313" key="5">
    <source>
        <dbReference type="Proteomes" id="UP000272942"/>
    </source>
</evidence>
<dbReference type="OrthoDB" id="5950222at2759"/>
<name>A0A183ANA8_9TREM</name>
<evidence type="ECO:0000256" key="2">
    <source>
        <dbReference type="SAM" id="SignalP"/>
    </source>
</evidence>
<keyword evidence="1" id="KW-1015">Disulfide bond</keyword>
<dbReference type="PANTHER" id="PTHR10083">
    <property type="entry name" value="KUNITZ-TYPE PROTEASE INHIBITOR-RELATED"/>
    <property type="match status" value="1"/>
</dbReference>
<proteinExistence type="predicted"/>
<gene>
    <name evidence="4" type="ORF">ECPE_LOCUS8443</name>
</gene>
<keyword evidence="5" id="KW-1185">Reference proteome</keyword>
<accession>A0A183ANA8</accession>
<dbReference type="InterPro" id="IPR036880">
    <property type="entry name" value="Kunitz_BPTI_sf"/>
</dbReference>
<reference evidence="4 5" key="2">
    <citation type="submission" date="2018-11" db="EMBL/GenBank/DDBJ databases">
        <authorList>
            <consortium name="Pathogen Informatics"/>
        </authorList>
    </citation>
    <scope>NUCLEOTIDE SEQUENCE [LARGE SCALE GENOMIC DNA]</scope>
    <source>
        <strain evidence="4 5">Egypt</strain>
    </source>
</reference>
<keyword evidence="2" id="KW-0732">Signal</keyword>
<dbReference type="GO" id="GO:0004867">
    <property type="term" value="F:serine-type endopeptidase inhibitor activity"/>
    <property type="evidence" value="ECO:0007669"/>
    <property type="project" value="InterPro"/>
</dbReference>
<dbReference type="SMART" id="SM00131">
    <property type="entry name" value="KU"/>
    <property type="match status" value="1"/>
</dbReference>
<dbReference type="WBParaSite" id="ECPE_0000846901-mRNA-1">
    <property type="protein sequence ID" value="ECPE_0000846901-mRNA-1"/>
    <property type="gene ID" value="ECPE_0000846901"/>
</dbReference>
<feature type="signal peptide" evidence="2">
    <location>
        <begin position="1"/>
        <end position="21"/>
    </location>
</feature>
<dbReference type="SUPFAM" id="SSF57362">
    <property type="entry name" value="BPTI-like"/>
    <property type="match status" value="1"/>
</dbReference>
<organism evidence="6">
    <name type="scientific">Echinostoma caproni</name>
    <dbReference type="NCBI Taxonomy" id="27848"/>
    <lineage>
        <taxon>Eukaryota</taxon>
        <taxon>Metazoa</taxon>
        <taxon>Spiralia</taxon>
        <taxon>Lophotrochozoa</taxon>
        <taxon>Platyhelminthes</taxon>
        <taxon>Trematoda</taxon>
        <taxon>Digenea</taxon>
        <taxon>Plagiorchiida</taxon>
        <taxon>Echinostomata</taxon>
        <taxon>Echinostomatoidea</taxon>
        <taxon>Echinostomatidae</taxon>
        <taxon>Echinostoma</taxon>
    </lineage>
</organism>
<dbReference type="AlphaFoldDB" id="A0A183ANA8"/>
<reference evidence="6" key="1">
    <citation type="submission" date="2016-06" db="UniProtKB">
        <authorList>
            <consortium name="WormBaseParasite"/>
        </authorList>
    </citation>
    <scope>IDENTIFICATION</scope>
</reference>
<dbReference type="InterPro" id="IPR002223">
    <property type="entry name" value="Kunitz_BPTI"/>
</dbReference>
<dbReference type="PANTHER" id="PTHR10083:SF374">
    <property type="entry name" value="BPTI_KUNITZ INHIBITOR DOMAIN-CONTAINING PROTEIN"/>
    <property type="match status" value="1"/>
</dbReference>
<evidence type="ECO:0000259" key="3">
    <source>
        <dbReference type="PROSITE" id="PS50279"/>
    </source>
</evidence>
<dbReference type="EMBL" id="UZAN01045981">
    <property type="protein sequence ID" value="VDP83532.1"/>
    <property type="molecule type" value="Genomic_DNA"/>
</dbReference>
<dbReference type="CDD" id="cd00109">
    <property type="entry name" value="Kunitz-type"/>
    <property type="match status" value="1"/>
</dbReference>
<evidence type="ECO:0000256" key="1">
    <source>
        <dbReference type="ARBA" id="ARBA00023157"/>
    </source>
</evidence>
<sequence length="101" mass="11465">MRHLDCAVVLLLLRSVVSISGDCFLKIDSGYCKNMVERWAFSRAVRRCVQFNYGGCGGNKNNFRSLQESLFSQIVCVETRWQCATFDVSSRIRTLSLRCGS</sequence>
<feature type="chain" id="PRO_5043138147" evidence="2">
    <location>
        <begin position="22"/>
        <end position="101"/>
    </location>
</feature>
<dbReference type="Proteomes" id="UP000272942">
    <property type="component" value="Unassembled WGS sequence"/>
</dbReference>